<reference evidence="3" key="1">
    <citation type="journal article" date="2011" name="Genome Res.">
        <title>Phylogeny-wide analysis of social amoeba genomes highlights ancient origins for complex intercellular communication.</title>
        <authorList>
            <person name="Heidel A.J."/>
            <person name="Lawal H.M."/>
            <person name="Felder M."/>
            <person name="Schilde C."/>
            <person name="Helps N.R."/>
            <person name="Tunggal B."/>
            <person name="Rivero F."/>
            <person name="John U."/>
            <person name="Schleicher M."/>
            <person name="Eichinger L."/>
            <person name="Platzer M."/>
            <person name="Noegel A.A."/>
            <person name="Schaap P."/>
            <person name="Gloeckner G."/>
        </authorList>
    </citation>
    <scope>NUCLEOTIDE SEQUENCE [LARGE SCALE GENOMIC DNA]</scope>
    <source>
        <strain evidence="3">SH3</strain>
    </source>
</reference>
<accession>F4Q4N0</accession>
<evidence type="ECO:0000313" key="3">
    <source>
        <dbReference type="Proteomes" id="UP000007797"/>
    </source>
</evidence>
<dbReference type="Gene3D" id="3.10.100.10">
    <property type="entry name" value="Mannose-Binding Protein A, subunit A"/>
    <property type="match status" value="1"/>
</dbReference>
<dbReference type="InterPro" id="IPR016186">
    <property type="entry name" value="C-type_lectin-like/link_sf"/>
</dbReference>
<proteinExistence type="predicted"/>
<gene>
    <name evidence="2" type="ORF">DFA_08020</name>
</gene>
<keyword evidence="1" id="KW-0732">Signal</keyword>
<dbReference type="GeneID" id="14868860"/>
<dbReference type="Proteomes" id="UP000007797">
    <property type="component" value="Unassembled WGS sequence"/>
</dbReference>
<sequence>MTHLIVLVVAVLLFYITPIHCQGDLVWSTSTEGNGHEYKYFLLQGSSRTIYDAMDQCLGYGNSTFTSYLVAIDSKQESDFIKPYINWNLSIWIGSGPGTNQPLFNIEQTWDLNNAGVNDVAFEICELEPISEVYVPSIGTDGGSITINNNLSQFNISTINITFYNPPNNSRNHVT</sequence>
<dbReference type="SUPFAM" id="SSF56436">
    <property type="entry name" value="C-type lectin-like"/>
    <property type="match status" value="1"/>
</dbReference>
<protein>
    <recommendedName>
        <fullName evidence="4">C-type lectin domain-containing protein</fullName>
    </recommendedName>
</protein>
<feature type="chain" id="PRO_5003316095" description="C-type lectin domain-containing protein" evidence="1">
    <location>
        <begin position="22"/>
        <end position="175"/>
    </location>
</feature>
<dbReference type="KEGG" id="dfa:DFA_08020"/>
<dbReference type="AlphaFoldDB" id="F4Q4N0"/>
<dbReference type="InterPro" id="IPR016187">
    <property type="entry name" value="CTDL_fold"/>
</dbReference>
<name>F4Q4N0_CACFS</name>
<dbReference type="EMBL" id="GL883021">
    <property type="protein sequence ID" value="EGG17039.1"/>
    <property type="molecule type" value="Genomic_DNA"/>
</dbReference>
<evidence type="ECO:0000313" key="2">
    <source>
        <dbReference type="EMBL" id="EGG17039.1"/>
    </source>
</evidence>
<dbReference type="CDD" id="cd00037">
    <property type="entry name" value="CLECT"/>
    <property type="match status" value="1"/>
</dbReference>
<dbReference type="OrthoDB" id="24136at2759"/>
<dbReference type="RefSeq" id="XP_004355523.1">
    <property type="nucleotide sequence ID" value="XM_004355470.1"/>
</dbReference>
<keyword evidence="3" id="KW-1185">Reference proteome</keyword>
<organism evidence="2 3">
    <name type="scientific">Cavenderia fasciculata</name>
    <name type="common">Slime mold</name>
    <name type="synonym">Dictyostelium fasciculatum</name>
    <dbReference type="NCBI Taxonomy" id="261658"/>
    <lineage>
        <taxon>Eukaryota</taxon>
        <taxon>Amoebozoa</taxon>
        <taxon>Evosea</taxon>
        <taxon>Eumycetozoa</taxon>
        <taxon>Dictyostelia</taxon>
        <taxon>Acytosteliales</taxon>
        <taxon>Cavenderiaceae</taxon>
        <taxon>Cavenderia</taxon>
    </lineage>
</organism>
<evidence type="ECO:0008006" key="4">
    <source>
        <dbReference type="Google" id="ProtNLM"/>
    </source>
</evidence>
<evidence type="ECO:0000256" key="1">
    <source>
        <dbReference type="SAM" id="SignalP"/>
    </source>
</evidence>
<feature type="signal peptide" evidence="1">
    <location>
        <begin position="1"/>
        <end position="21"/>
    </location>
</feature>